<dbReference type="GO" id="GO:0003712">
    <property type="term" value="F:transcription coregulator activity"/>
    <property type="evidence" value="ECO:0007669"/>
    <property type="project" value="TreeGrafter"/>
</dbReference>
<proteinExistence type="inferred from homology"/>
<evidence type="ECO:0000256" key="1">
    <source>
        <dbReference type="ARBA" id="ARBA00004123"/>
    </source>
</evidence>
<dbReference type="SMR" id="A0A482WXH8"/>
<dbReference type="GO" id="GO:0016592">
    <property type="term" value="C:mediator complex"/>
    <property type="evidence" value="ECO:0007669"/>
    <property type="project" value="InterPro"/>
</dbReference>
<comment type="caution">
    <text evidence="9">The sequence shown here is derived from an EMBL/GenBank/DDBJ whole genome shotgun (WGS) entry which is preliminary data.</text>
</comment>
<protein>
    <recommendedName>
        <fullName evidence="3">Mediator of RNA polymerase II transcription subunit 24</fullName>
    </recommendedName>
    <alternativeName>
        <fullName evidence="8">Mediator complex subunit 24</fullName>
    </alternativeName>
</protein>
<evidence type="ECO:0000256" key="7">
    <source>
        <dbReference type="ARBA" id="ARBA00023242"/>
    </source>
</evidence>
<evidence type="ECO:0000256" key="8">
    <source>
        <dbReference type="ARBA" id="ARBA00031960"/>
    </source>
</evidence>
<name>A0A482WXH8_LAOST</name>
<evidence type="ECO:0000256" key="4">
    <source>
        <dbReference type="ARBA" id="ARBA00023015"/>
    </source>
</evidence>
<sequence length="993" mass="111056">MRKLNTIGGAMETSKVTSKTSSLKALLLKAWRERWSDLQWGIHIKTILPRGVSGDVYNLADCILQQALVGPGPNQLVLSYLKHSLSSQLVSYAAVLQRISKYEGFHKPHCIISLLEFLETILPGVTCRGKPEEGILSGAILSLTNWLLQCFHHGLKNSTESSMQLMEKPAAILRQMLECDFITAMLYIAKHEEKDLYGDVAKKCREIELALCQNSVGQNVDSSIKETLGNLCNLELGTDGLLGLEKDDSSEALTYVVQALLAVEVLLNPSADTTTLVNKLLMVQRLKGYSNVRLYCELIRGCLMSLNDVLETSEESQWGAFTFLKLPHVLHQLHTSNTRATGEEFSQDVADALELLLQFRPLLDIMDARCACNTLECLLNELIKLNLLTEMHIKHFIVNREGASVNLHKTEPASQPASIPKIIIKAEPTLTRLLKTLDADYGKIQEALLSMLCQVLTGTSFELILAVATVGGKLQTFVTKLIKFNECSKQQAVGDTGRASQTRAMLFDLTFLMLCSIVQTYGSEVVLCEEEQGDSFFGQWVKECIVERGKPKSPDAMLQQCDAAKVETLLTQFNCADVDLKNSQLKWHEVCVNVPGAIREVLVAWEYGALSPTDVKRILDAMRARMCCLPVCAAAWLCSYMQVLHQDALLKPMNMVQQFLTNLTNEEIAQQDNYKERSSLMFQIIRKMQYDVHPLTLSKVKVMTLSHSIVSKQPISEQLEAVWNSIQKRGWLNIEATHLLESLLNTGGATWFTINLVKEVLKFRYRDNLDQAVDLVFAIFHLDIEKCTLALLTMVLPQYLHNKLQSTDLVEPQSSAVAKLCAYCVFAASQAQTNSQKYPQRESEFTDELDDYCPSNKMMRLDPAAAADSSLAVFMGLGSSLSSTPTLQEPLLSALKAVFKDLSVIAEHSSYISQQTHFVFRFLEFIVRCGKDQARLVLQDMPNTLVPCLVRSLPDLFTNDLVLRLYDLETILGRKAAARDLCLLRNMSLKQVS</sequence>
<evidence type="ECO:0000313" key="10">
    <source>
        <dbReference type="Proteomes" id="UP000291343"/>
    </source>
</evidence>
<evidence type="ECO:0000256" key="6">
    <source>
        <dbReference type="ARBA" id="ARBA00023163"/>
    </source>
</evidence>
<keyword evidence="7" id="KW-0539">Nucleus</keyword>
<keyword evidence="5" id="KW-0010">Activator</keyword>
<dbReference type="Proteomes" id="UP000291343">
    <property type="component" value="Unassembled WGS sequence"/>
</dbReference>
<dbReference type="OrthoDB" id="21216at2759"/>
<dbReference type="PANTHER" id="PTHR12898">
    <property type="entry name" value="MEDIATOR OF RNA POLYMERASE II TRANSCRIPTION SUBUNIT 24"/>
    <property type="match status" value="1"/>
</dbReference>
<dbReference type="STRING" id="195883.A0A482WXH8"/>
<dbReference type="AlphaFoldDB" id="A0A482WXH8"/>
<keyword evidence="10" id="KW-1185">Reference proteome</keyword>
<comment type="subcellular location">
    <subcellularLocation>
        <location evidence="1">Nucleus</location>
    </subcellularLocation>
</comment>
<keyword evidence="4" id="KW-0805">Transcription regulation</keyword>
<keyword evidence="6" id="KW-0804">Transcription</keyword>
<evidence type="ECO:0000256" key="5">
    <source>
        <dbReference type="ARBA" id="ARBA00023159"/>
    </source>
</evidence>
<evidence type="ECO:0000256" key="2">
    <source>
        <dbReference type="ARBA" id="ARBA00007864"/>
    </source>
</evidence>
<reference evidence="9 10" key="1">
    <citation type="journal article" date="2017" name="Gigascience">
        <title>Genome sequence of the small brown planthopper, Laodelphax striatellus.</title>
        <authorList>
            <person name="Zhu J."/>
            <person name="Jiang F."/>
            <person name="Wang X."/>
            <person name="Yang P."/>
            <person name="Bao Y."/>
            <person name="Zhao W."/>
            <person name="Wang W."/>
            <person name="Lu H."/>
            <person name="Wang Q."/>
            <person name="Cui N."/>
            <person name="Li J."/>
            <person name="Chen X."/>
            <person name="Luo L."/>
            <person name="Yu J."/>
            <person name="Kang L."/>
            <person name="Cui F."/>
        </authorList>
    </citation>
    <scope>NUCLEOTIDE SEQUENCE [LARGE SCALE GENOMIC DNA]</scope>
    <source>
        <strain evidence="9">Lst14</strain>
    </source>
</reference>
<evidence type="ECO:0000313" key="9">
    <source>
        <dbReference type="EMBL" id="RZF38214.1"/>
    </source>
</evidence>
<dbReference type="FunCoup" id="A0A482WXH8">
    <property type="interactions" value="805"/>
</dbReference>
<dbReference type="Pfam" id="PF11277">
    <property type="entry name" value="Med24_N"/>
    <property type="match status" value="1"/>
</dbReference>
<dbReference type="InterPro" id="IPR021429">
    <property type="entry name" value="Mediator_Med24"/>
</dbReference>
<evidence type="ECO:0000256" key="3">
    <source>
        <dbReference type="ARBA" id="ARBA00019693"/>
    </source>
</evidence>
<dbReference type="GO" id="GO:0060261">
    <property type="term" value="P:positive regulation of transcription initiation by RNA polymerase II"/>
    <property type="evidence" value="ECO:0007669"/>
    <property type="project" value="TreeGrafter"/>
</dbReference>
<dbReference type="InParanoid" id="A0A482WXH8"/>
<dbReference type="EMBL" id="QKKF02022802">
    <property type="protein sequence ID" value="RZF38214.1"/>
    <property type="molecule type" value="Genomic_DNA"/>
</dbReference>
<dbReference type="PANTHER" id="PTHR12898:SF1">
    <property type="entry name" value="MEDIATOR OF RNA POLYMERASE II TRANSCRIPTION SUBUNIT 24"/>
    <property type="match status" value="1"/>
</dbReference>
<comment type="similarity">
    <text evidence="2">Belongs to the Mediator complex subunit 24 family.</text>
</comment>
<accession>A0A482WXH8</accession>
<gene>
    <name evidence="9" type="ORF">LSTR_LSTR005575</name>
</gene>
<organism evidence="9 10">
    <name type="scientific">Laodelphax striatellus</name>
    <name type="common">Small brown planthopper</name>
    <name type="synonym">Delphax striatella</name>
    <dbReference type="NCBI Taxonomy" id="195883"/>
    <lineage>
        <taxon>Eukaryota</taxon>
        <taxon>Metazoa</taxon>
        <taxon>Ecdysozoa</taxon>
        <taxon>Arthropoda</taxon>
        <taxon>Hexapoda</taxon>
        <taxon>Insecta</taxon>
        <taxon>Pterygota</taxon>
        <taxon>Neoptera</taxon>
        <taxon>Paraneoptera</taxon>
        <taxon>Hemiptera</taxon>
        <taxon>Auchenorrhyncha</taxon>
        <taxon>Fulgoroidea</taxon>
        <taxon>Delphacidae</taxon>
        <taxon>Criomorphinae</taxon>
        <taxon>Laodelphax</taxon>
    </lineage>
</organism>